<evidence type="ECO:0000313" key="3">
    <source>
        <dbReference type="EMBL" id="CUO91409.1"/>
    </source>
</evidence>
<feature type="region of interest" description="Disordered" evidence="1">
    <location>
        <begin position="568"/>
        <end position="591"/>
    </location>
</feature>
<feature type="domain" description="CRISPR-associated protein CXXC-CXXC" evidence="2">
    <location>
        <begin position="220"/>
        <end position="281"/>
    </location>
</feature>
<name>A0A174J2V4_9FIRM</name>
<dbReference type="AlphaFoldDB" id="A0A174J2V4"/>
<gene>
    <name evidence="3" type="ORF">ERS852450_02651</name>
</gene>
<evidence type="ECO:0000256" key="1">
    <source>
        <dbReference type="SAM" id="MobiDB-lite"/>
    </source>
</evidence>
<accession>A0A174J2V4</accession>
<protein>
    <submittedName>
        <fullName evidence="3">CRISPR-associated protein (Cas_CXXC_CXXC)</fullName>
    </submittedName>
</protein>
<evidence type="ECO:0000259" key="2">
    <source>
        <dbReference type="Pfam" id="PF09706"/>
    </source>
</evidence>
<dbReference type="RefSeq" id="WP_055299595.1">
    <property type="nucleotide sequence ID" value="NZ_BLYK01000089.1"/>
</dbReference>
<dbReference type="Pfam" id="PF09706">
    <property type="entry name" value="Cas_CXXC_CXXC"/>
    <property type="match status" value="1"/>
</dbReference>
<organism evidence="3 4">
    <name type="scientific">Anaerobutyricum hallii</name>
    <dbReference type="NCBI Taxonomy" id="39488"/>
    <lineage>
        <taxon>Bacteria</taxon>
        <taxon>Bacillati</taxon>
        <taxon>Bacillota</taxon>
        <taxon>Clostridia</taxon>
        <taxon>Lachnospirales</taxon>
        <taxon>Lachnospiraceae</taxon>
        <taxon>Anaerobutyricum</taxon>
    </lineage>
</organism>
<dbReference type="InterPro" id="IPR019121">
    <property type="entry name" value="CRISPR-assoc_CXXC-CXXC_dom"/>
</dbReference>
<reference evidence="3 4" key="1">
    <citation type="submission" date="2015-09" db="EMBL/GenBank/DDBJ databases">
        <authorList>
            <consortium name="Pathogen Informatics"/>
        </authorList>
    </citation>
    <scope>NUCLEOTIDE SEQUENCE [LARGE SCALE GENOMIC DNA]</scope>
    <source>
        <strain evidence="3 4">2789STDY5834835</strain>
    </source>
</reference>
<proteinExistence type="predicted"/>
<dbReference type="EMBL" id="CYZL01000030">
    <property type="protein sequence ID" value="CUO91409.1"/>
    <property type="molecule type" value="Genomic_DNA"/>
</dbReference>
<dbReference type="Proteomes" id="UP000095679">
    <property type="component" value="Unassembled WGS sequence"/>
</dbReference>
<evidence type="ECO:0000313" key="4">
    <source>
        <dbReference type="Proteomes" id="UP000095679"/>
    </source>
</evidence>
<sequence>MDRVIITLGDFLKNAGIVGMKYLLDISEAEEDSDYGITSDEQGIWLDRDFALHADWTDLYFNACVKYFGKNTVYQGVLDRIERCLTKIREDKWNPGREEKDDLKFITEKLLSNSYQNGFNIIKEKVENPEVYLELKKNKLSDKFESDVLRKRLEELQQFLTQPLCRETFIMKSIIYNYINRFWDGKCFLLRANAKKDMRAVFEKDFSEPFHKYLEGEHKKAKDTCIDCGNGITGKEKVSIAFMKEMADDLTRKRSAFWNCQVDAFLCPVCAFVYALSPLGFQMYANKFVFMNLNENISVLVDVNGKKRGNGLKEKGEEENYTVWFARILNKVLSDKVKELNNVQVILRGTRAEDNYMFSIIGRDALQILKQEKVQKALKYLEQHPYVKLSNEFVNVHESVVMNILQYHKQYSLLNQILKESLENTGVIPTAYWVFVVQLCTSIEKRMEVNVGSISEELEQSQQGIEEKLSKAKEGIFMSRIKMRDAGYKLRKEILLAKKAENDECMRGTIYQLLNALSVRNEGKFMDIVIRLYSSTKLPMADGFVYMLGNKEKFSEYGYSFILGLKGSYTDSKDSKSEDTKQSQDESGEEN</sequence>
<feature type="compositionally biased region" description="Basic and acidic residues" evidence="1">
    <location>
        <begin position="571"/>
        <end position="584"/>
    </location>
</feature>